<name>A0A0C1Y883_9BURK</name>
<dbReference type="Proteomes" id="UP000031572">
    <property type="component" value="Unassembled WGS sequence"/>
</dbReference>
<protein>
    <submittedName>
        <fullName evidence="1">Acetaldehyde dehydrogenase</fullName>
    </submittedName>
</protein>
<proteinExistence type="predicted"/>
<dbReference type="RefSeq" id="WP_040041747.1">
    <property type="nucleotide sequence ID" value="NZ_JWJG01000028.1"/>
</dbReference>
<evidence type="ECO:0000313" key="1">
    <source>
        <dbReference type="EMBL" id="KIF83118.1"/>
    </source>
</evidence>
<keyword evidence="2" id="KW-1185">Reference proteome</keyword>
<evidence type="ECO:0000313" key="2">
    <source>
        <dbReference type="Proteomes" id="UP000031572"/>
    </source>
</evidence>
<accession>A0A0C1Y883</accession>
<dbReference type="STRING" id="709839.TSA66_23425"/>
<reference evidence="1 2" key="1">
    <citation type="submission" date="2014-12" db="EMBL/GenBank/DDBJ databases">
        <title>Denitrispirillum autotrophicum gen. nov., sp. nov., Denitrifying, Facultatively Autotrophic Bacteria Isolated from Rice Paddy Soil.</title>
        <authorList>
            <person name="Ishii S."/>
            <person name="Ashida N."/>
            <person name="Ohno H."/>
            <person name="Otsuka S."/>
            <person name="Yokota A."/>
            <person name="Senoo K."/>
        </authorList>
    </citation>
    <scope>NUCLEOTIDE SEQUENCE [LARGE SCALE GENOMIC DNA]</scope>
    <source>
        <strain evidence="1 2">TSA66</strain>
    </source>
</reference>
<dbReference type="Pfam" id="PF05610">
    <property type="entry name" value="DUF779"/>
    <property type="match status" value="1"/>
</dbReference>
<dbReference type="PIRSF" id="PIRSF009151">
    <property type="entry name" value="DUF779"/>
    <property type="match status" value="1"/>
</dbReference>
<gene>
    <name evidence="1" type="ORF">TSA66_23425</name>
</gene>
<dbReference type="InterPro" id="IPR008497">
    <property type="entry name" value="DUF779"/>
</dbReference>
<sequence>MTHTTPSRVVATEAAAQLIDTLMRVYGPLIFFQPEDCTEGGSPMCYPAGEFSIGQTDVCLGVLHGSAFYVGRDDAEYWLHTQLIVDVIDGAGSMFSLENGTGKRFFTRARPFSDEECERLARQAARECVRQ</sequence>
<dbReference type="OrthoDB" id="3725739at2"/>
<dbReference type="AlphaFoldDB" id="A0A0C1Y883"/>
<organism evidence="1 2">
    <name type="scientific">Noviherbaspirillum autotrophicum</name>
    <dbReference type="NCBI Taxonomy" id="709839"/>
    <lineage>
        <taxon>Bacteria</taxon>
        <taxon>Pseudomonadati</taxon>
        <taxon>Pseudomonadota</taxon>
        <taxon>Betaproteobacteria</taxon>
        <taxon>Burkholderiales</taxon>
        <taxon>Oxalobacteraceae</taxon>
        <taxon>Noviherbaspirillum</taxon>
    </lineage>
</organism>
<dbReference type="EMBL" id="JWJG01000028">
    <property type="protein sequence ID" value="KIF83118.1"/>
    <property type="molecule type" value="Genomic_DNA"/>
</dbReference>
<comment type="caution">
    <text evidence="1">The sequence shown here is derived from an EMBL/GenBank/DDBJ whole genome shotgun (WGS) entry which is preliminary data.</text>
</comment>